<reference evidence="3" key="1">
    <citation type="submission" date="2017-10" db="EMBL/GenBank/DDBJ databases">
        <title>Completed PacBio SMRT sequence of Methylosinus trichosporium OB3b reveals presence of a third large plasmid.</title>
        <authorList>
            <person name="Charles T.C."/>
            <person name="Lynch M.D.J."/>
            <person name="Heil J.R."/>
            <person name="Cheng J."/>
        </authorList>
    </citation>
    <scope>NUCLEOTIDE SEQUENCE [LARGE SCALE GENOMIC DNA]</scope>
    <source>
        <strain evidence="3">OB3b</strain>
    </source>
</reference>
<evidence type="ECO:0000256" key="1">
    <source>
        <dbReference type="SAM" id="MobiDB-lite"/>
    </source>
</evidence>
<sequence length="572" mass="61735">MKLLRGGAATPSVIASIIIATFAPTPTFAAPALAERDELRAEIHALTDRLRKLESKLDSVQKTSAADKKKEKQEKQKAKEEKEAAEKIGPAGIRFRGLTITPGGFLALESVWRNRWIGADVNTPWQNIPFPFSATSRTPEFRFSARQSRLALGVAGDIDDATHIKGYVETDFLGAAQTANHNESNSYNLRLRQLFTKIDWDAYGAHFLAGQAWSLVTLNTKGMTPETVALPPTIDSQYIPGFVWARQPLMRFVADFDKKLWLGFSAEGSATTFANWGVLSPGVPGTTALPLITTPLLLGEAANGGLYNVLNAYSFNRFPDLITKVAGDIDLGDRTVHVEGFGMLREFADRAYWGNHRVWGGGAGGGVVVPIVPKLIDFQFSGMIGRGVGRYGAGQIADATWSVTGAPLPISERMLLAGVTAHLTPRTDVYVFAGGEFAGKQPQIAKYGNTLVIGGYGNPFYNNLGCNLENEALSTLPFLPVGTAANAPVGGLFGCSGQTKDIRQITGGVWHTFYEGDFGRVKAGVQYSYTIRDAFPGIGGAPRGTENTFYTSFRYYPFEGTAAPSAPLAARF</sequence>
<keyword evidence="3" id="KW-1185">Reference proteome</keyword>
<dbReference type="KEGG" id="mtw:CQW49_12330"/>
<dbReference type="Proteomes" id="UP000230709">
    <property type="component" value="Chromosome"/>
</dbReference>
<gene>
    <name evidence="2" type="ORF">CQW49_12330</name>
</gene>
<dbReference type="EMBL" id="CP023737">
    <property type="protein sequence ID" value="ATQ68581.1"/>
    <property type="molecule type" value="Genomic_DNA"/>
</dbReference>
<protein>
    <recommendedName>
        <fullName evidence="4">Porin</fullName>
    </recommendedName>
</protein>
<name>A0A2D2D0Q0_METT3</name>
<dbReference type="RefSeq" id="WP_003609402.1">
    <property type="nucleotide sequence ID" value="NZ_ADVE02000001.1"/>
</dbReference>
<organism evidence="2 3">
    <name type="scientific">Methylosinus trichosporium (strain ATCC 35070 / NCIMB 11131 / UNIQEM 75 / OB3b)</name>
    <dbReference type="NCBI Taxonomy" id="595536"/>
    <lineage>
        <taxon>Bacteria</taxon>
        <taxon>Pseudomonadati</taxon>
        <taxon>Pseudomonadota</taxon>
        <taxon>Alphaproteobacteria</taxon>
        <taxon>Hyphomicrobiales</taxon>
        <taxon>Methylocystaceae</taxon>
        <taxon>Methylosinus</taxon>
    </lineage>
</organism>
<evidence type="ECO:0000313" key="2">
    <source>
        <dbReference type="EMBL" id="ATQ68581.1"/>
    </source>
</evidence>
<accession>A0A2D2D0Q0</accession>
<proteinExistence type="predicted"/>
<dbReference type="AlphaFoldDB" id="A0A2D2D0Q0"/>
<evidence type="ECO:0000313" key="3">
    <source>
        <dbReference type="Proteomes" id="UP000230709"/>
    </source>
</evidence>
<dbReference type="STRING" id="595536.GCA_000178815_02700"/>
<evidence type="ECO:0008006" key="4">
    <source>
        <dbReference type="Google" id="ProtNLM"/>
    </source>
</evidence>
<feature type="region of interest" description="Disordered" evidence="1">
    <location>
        <begin position="61"/>
        <end position="85"/>
    </location>
</feature>